<keyword evidence="3" id="KW-1185">Reference proteome</keyword>
<reference evidence="4" key="1">
    <citation type="submission" date="2016-06" db="UniProtKB">
        <authorList>
            <consortium name="WormBaseParasite"/>
        </authorList>
    </citation>
    <scope>IDENTIFICATION</scope>
</reference>
<feature type="region of interest" description="Disordered" evidence="1">
    <location>
        <begin position="24"/>
        <end position="79"/>
    </location>
</feature>
<dbReference type="AlphaFoldDB" id="A0A183B1Y9"/>
<reference evidence="2 3" key="2">
    <citation type="submission" date="2018-11" db="EMBL/GenBank/DDBJ databases">
        <authorList>
            <consortium name="Pathogen Informatics"/>
        </authorList>
    </citation>
    <scope>NUCLEOTIDE SEQUENCE [LARGE SCALE GENOMIC DNA]</scope>
    <source>
        <strain evidence="2 3">Egypt</strain>
    </source>
</reference>
<feature type="compositionally biased region" description="Basic and acidic residues" evidence="1">
    <location>
        <begin position="31"/>
        <end position="43"/>
    </location>
</feature>
<name>A0A183B1Y9_9TREM</name>
<evidence type="ECO:0000256" key="1">
    <source>
        <dbReference type="SAM" id="MobiDB-lite"/>
    </source>
</evidence>
<gene>
    <name evidence="2" type="ORF">ECPE_LOCUS13224</name>
</gene>
<dbReference type="PROSITE" id="PS51257">
    <property type="entry name" value="PROKAR_LIPOPROTEIN"/>
    <property type="match status" value="1"/>
</dbReference>
<dbReference type="Proteomes" id="UP000272942">
    <property type="component" value="Unassembled WGS sequence"/>
</dbReference>
<evidence type="ECO:0000313" key="4">
    <source>
        <dbReference type="WBParaSite" id="ECPE_0001326301-mRNA-1"/>
    </source>
</evidence>
<protein>
    <submittedName>
        <fullName evidence="4">MH2 domain-containing protein</fullName>
    </submittedName>
</protein>
<evidence type="ECO:0000313" key="2">
    <source>
        <dbReference type="EMBL" id="VDP90496.1"/>
    </source>
</evidence>
<sequence>MNLNYKIAFYNCFSVSCQGDRNHGDLWPQDMDGHQTDLHRSSSEESVSTRTGACSSNSDNRELPNSYSDKPETSVSRPECDSLIPDDYWIECENAQQVIETLKTVDPIVGARKLVRMGIGPSL</sequence>
<dbReference type="WBParaSite" id="ECPE_0001326301-mRNA-1">
    <property type="protein sequence ID" value="ECPE_0001326301-mRNA-1"/>
    <property type="gene ID" value="ECPE_0001326301"/>
</dbReference>
<evidence type="ECO:0000313" key="3">
    <source>
        <dbReference type="Proteomes" id="UP000272942"/>
    </source>
</evidence>
<organism evidence="4">
    <name type="scientific">Echinostoma caproni</name>
    <dbReference type="NCBI Taxonomy" id="27848"/>
    <lineage>
        <taxon>Eukaryota</taxon>
        <taxon>Metazoa</taxon>
        <taxon>Spiralia</taxon>
        <taxon>Lophotrochozoa</taxon>
        <taxon>Platyhelminthes</taxon>
        <taxon>Trematoda</taxon>
        <taxon>Digenea</taxon>
        <taxon>Plagiorchiida</taxon>
        <taxon>Echinostomata</taxon>
        <taxon>Echinostomatoidea</taxon>
        <taxon>Echinostomatidae</taxon>
        <taxon>Echinostoma</taxon>
    </lineage>
</organism>
<accession>A0A183B1Y9</accession>
<feature type="compositionally biased region" description="Polar residues" evidence="1">
    <location>
        <begin position="52"/>
        <end position="76"/>
    </location>
</feature>
<proteinExistence type="predicted"/>
<dbReference type="EMBL" id="UZAN01054602">
    <property type="protein sequence ID" value="VDP90496.1"/>
    <property type="molecule type" value="Genomic_DNA"/>
</dbReference>